<evidence type="ECO:0000256" key="1">
    <source>
        <dbReference type="ARBA" id="ARBA00008857"/>
    </source>
</evidence>
<dbReference type="InterPro" id="IPR002104">
    <property type="entry name" value="Integrase_catalytic"/>
</dbReference>
<dbReference type="PROSITE" id="PS51898">
    <property type="entry name" value="TYR_RECOMBINASE"/>
    <property type="match status" value="1"/>
</dbReference>
<dbReference type="InterPro" id="IPR004107">
    <property type="entry name" value="Integrase_SAM-like_N"/>
</dbReference>
<dbReference type="InterPro" id="IPR013762">
    <property type="entry name" value="Integrase-like_cat_sf"/>
</dbReference>
<dbReference type="KEGG" id="sted:SPTER_44180"/>
<dbReference type="GO" id="GO:0003677">
    <property type="term" value="F:DNA binding"/>
    <property type="evidence" value="ECO:0007669"/>
    <property type="project" value="UniProtKB-UniRule"/>
</dbReference>
<evidence type="ECO:0000256" key="5">
    <source>
        <dbReference type="PROSITE-ProRule" id="PRU01248"/>
    </source>
</evidence>
<evidence type="ECO:0000256" key="2">
    <source>
        <dbReference type="ARBA" id="ARBA00022908"/>
    </source>
</evidence>
<dbReference type="InterPro" id="IPR044068">
    <property type="entry name" value="CB"/>
</dbReference>
<evidence type="ECO:0000256" key="3">
    <source>
        <dbReference type="ARBA" id="ARBA00023125"/>
    </source>
</evidence>
<dbReference type="GO" id="GO:0015074">
    <property type="term" value="P:DNA integration"/>
    <property type="evidence" value="ECO:0007669"/>
    <property type="project" value="UniProtKB-KW"/>
</dbReference>
<evidence type="ECO:0000313" key="9">
    <source>
        <dbReference type="Proteomes" id="UP000320776"/>
    </source>
</evidence>
<dbReference type="GO" id="GO:0006310">
    <property type="term" value="P:DNA recombination"/>
    <property type="evidence" value="ECO:0007669"/>
    <property type="project" value="UniProtKB-KW"/>
</dbReference>
<evidence type="ECO:0000313" key="8">
    <source>
        <dbReference type="EMBL" id="QDR82965.1"/>
    </source>
</evidence>
<comment type="similarity">
    <text evidence="1">Belongs to the 'phage' integrase family.</text>
</comment>
<dbReference type="Gene3D" id="1.10.150.130">
    <property type="match status" value="1"/>
</dbReference>
<name>A0A517E028_9FIRM</name>
<evidence type="ECO:0000259" key="7">
    <source>
        <dbReference type="PROSITE" id="PS51900"/>
    </source>
</evidence>
<dbReference type="RefSeq" id="WP_144352296.1">
    <property type="nucleotide sequence ID" value="NZ_CP036259.1"/>
</dbReference>
<dbReference type="Pfam" id="PF14659">
    <property type="entry name" value="Phage_int_SAM_3"/>
    <property type="match status" value="1"/>
</dbReference>
<dbReference type="AlphaFoldDB" id="A0A517E028"/>
<dbReference type="InterPro" id="IPR010998">
    <property type="entry name" value="Integrase_recombinase_N"/>
</dbReference>
<gene>
    <name evidence="8" type="ORF">SPTER_44180</name>
</gene>
<evidence type="ECO:0000259" key="6">
    <source>
        <dbReference type="PROSITE" id="PS51898"/>
    </source>
</evidence>
<dbReference type="CDD" id="cd01189">
    <property type="entry name" value="INT_ICEBs1_C_like"/>
    <property type="match status" value="1"/>
</dbReference>
<keyword evidence="4" id="KW-0233">DNA recombination</keyword>
<dbReference type="PROSITE" id="PS51900">
    <property type="entry name" value="CB"/>
    <property type="match status" value="1"/>
</dbReference>
<evidence type="ECO:0000256" key="4">
    <source>
        <dbReference type="ARBA" id="ARBA00023172"/>
    </source>
</evidence>
<organism evidence="8 9">
    <name type="scientific">Sporomusa termitida</name>
    <dbReference type="NCBI Taxonomy" id="2377"/>
    <lineage>
        <taxon>Bacteria</taxon>
        <taxon>Bacillati</taxon>
        <taxon>Bacillota</taxon>
        <taxon>Negativicutes</taxon>
        <taxon>Selenomonadales</taxon>
        <taxon>Sporomusaceae</taxon>
        <taxon>Sporomusa</taxon>
    </lineage>
</organism>
<keyword evidence="9" id="KW-1185">Reference proteome</keyword>
<dbReference type="Pfam" id="PF00589">
    <property type="entry name" value="Phage_integrase"/>
    <property type="match status" value="1"/>
</dbReference>
<keyword evidence="2" id="KW-0229">DNA integration</keyword>
<proteinExistence type="inferred from homology"/>
<dbReference type="SUPFAM" id="SSF56349">
    <property type="entry name" value="DNA breaking-rejoining enzymes"/>
    <property type="match status" value="1"/>
</dbReference>
<reference evidence="8 9" key="1">
    <citation type="submission" date="2019-02" db="EMBL/GenBank/DDBJ databases">
        <title>Closed genome of Sporomusa termitida DSM 4440.</title>
        <authorList>
            <person name="Poehlein A."/>
            <person name="Daniel R."/>
        </authorList>
    </citation>
    <scope>NUCLEOTIDE SEQUENCE [LARGE SCALE GENOMIC DNA]</scope>
    <source>
        <strain evidence="8 9">DSM 4440</strain>
    </source>
</reference>
<protein>
    <submittedName>
        <fullName evidence="8">Prophage phiRv2 integrase</fullName>
    </submittedName>
</protein>
<dbReference type="Gene3D" id="1.10.443.10">
    <property type="entry name" value="Intergrase catalytic core"/>
    <property type="match status" value="1"/>
</dbReference>
<sequence length="378" mass="43676">MARAKGEGTISQRKDGSWIAQYDLGTVNGKRKRKTLTGKTKKDVLQKLNDLKVTLQTQTYTDINRISFGDYLLQWFELKKTLQQIKASTLRGYEINMRMHIIPELGHIQLQKLTTSMINNFYAKKMKQNCFDSEKPLSATTILRMHNIIHNCLEFAVRDNLIIRNVADHAIRPKVRKKEMKALDNNEIKKFVQAVKEYQSLPSTRTKNVYPSLMLTLSTGCRRGEILGLRWKNVDFRNKTVKIEETVLELGGDVIVETPKTEKSRRTISIPDEMVEILKRHRQYAKGTYVFPVKNNMDKPMKPENVVRFFRAVLKHAGMKFRFHDLRHTNISQMLLNGVDLSTAMARSGHSQVSTLMGYCHTNIEKEKEAGNLFAKFI</sequence>
<feature type="domain" description="Tyr recombinase" evidence="6">
    <location>
        <begin position="178"/>
        <end position="372"/>
    </location>
</feature>
<dbReference type="PANTHER" id="PTHR30629:SF2">
    <property type="entry name" value="PROPHAGE INTEGRASE INTS-RELATED"/>
    <property type="match status" value="1"/>
</dbReference>
<accession>A0A517E028</accession>
<dbReference type="EMBL" id="CP036259">
    <property type="protein sequence ID" value="QDR82965.1"/>
    <property type="molecule type" value="Genomic_DNA"/>
</dbReference>
<dbReference type="InterPro" id="IPR011010">
    <property type="entry name" value="DNA_brk_join_enz"/>
</dbReference>
<dbReference type="PANTHER" id="PTHR30629">
    <property type="entry name" value="PROPHAGE INTEGRASE"/>
    <property type="match status" value="1"/>
</dbReference>
<feature type="domain" description="Core-binding (CB)" evidence="7">
    <location>
        <begin position="66"/>
        <end position="157"/>
    </location>
</feature>
<dbReference type="OrthoDB" id="9803188at2"/>
<keyword evidence="3 5" id="KW-0238">DNA-binding</keyword>
<dbReference type="Proteomes" id="UP000320776">
    <property type="component" value="Chromosome"/>
</dbReference>
<dbReference type="InterPro" id="IPR050808">
    <property type="entry name" value="Phage_Integrase"/>
</dbReference>